<evidence type="ECO:0000259" key="12">
    <source>
        <dbReference type="Pfam" id="PF07718"/>
    </source>
</evidence>
<dbReference type="Pfam" id="PF07718">
    <property type="entry name" value="Coatamer_beta_C"/>
    <property type="match status" value="1"/>
</dbReference>
<evidence type="ECO:0000256" key="5">
    <source>
        <dbReference type="ARBA" id="ARBA00022892"/>
    </source>
</evidence>
<keyword evidence="3 10" id="KW-0963">Cytoplasm</keyword>
<feature type="domain" description="Coatomer beta subunit appendage platform" evidence="13">
    <location>
        <begin position="711"/>
        <end position="835"/>
    </location>
</feature>
<comment type="function">
    <text evidence="10">The coatomer is a cytosolic protein complex that binds to dilysine motifs and reversibly associates with Golgi non-clathrin-coated vesicles, which further mediate biosynthetic protein transport from the ER, via the Golgi up to the trans Golgi network. Coatomer complex is required for budding from Golgi membranes, and is essential for the retrograde Golgi-to-ER transport of dilysine-tagged proteins.</text>
</comment>
<evidence type="ECO:0000313" key="14">
    <source>
        <dbReference type="EMBL" id="GAB1225241.1"/>
    </source>
</evidence>
<dbReference type="InterPro" id="IPR016460">
    <property type="entry name" value="COPB1"/>
</dbReference>
<dbReference type="PANTHER" id="PTHR10635:SF0">
    <property type="entry name" value="COATOMER SUBUNIT BETA"/>
    <property type="match status" value="1"/>
</dbReference>
<evidence type="ECO:0000256" key="8">
    <source>
        <dbReference type="ARBA" id="ARBA00023136"/>
    </source>
</evidence>
<dbReference type="PANTHER" id="PTHR10635">
    <property type="entry name" value="COATOMER SUBUNIT BETA"/>
    <property type="match status" value="1"/>
</dbReference>
<keyword evidence="5 10" id="KW-0931">ER-Golgi transport</keyword>
<dbReference type="Gene3D" id="1.25.10.10">
    <property type="entry name" value="Leucine-rich Repeat Variant"/>
    <property type="match status" value="1"/>
</dbReference>
<dbReference type="InterPro" id="IPR029446">
    <property type="entry name" value="COPB1_appendage_platform_dom"/>
</dbReference>
<keyword evidence="6 10" id="KW-0653">Protein transport</keyword>
<dbReference type="InterPro" id="IPR016024">
    <property type="entry name" value="ARM-type_fold"/>
</dbReference>
<protein>
    <recommendedName>
        <fullName evidence="10">Coatomer subunit beta</fullName>
    </recommendedName>
    <alternativeName>
        <fullName evidence="10">Beta-coat protein</fullName>
    </alternativeName>
</protein>
<dbReference type="InterPro" id="IPR011989">
    <property type="entry name" value="ARM-like"/>
</dbReference>
<accession>A0ABQ0DQV6</accession>
<evidence type="ECO:0000256" key="6">
    <source>
        <dbReference type="ARBA" id="ARBA00022927"/>
    </source>
</evidence>
<evidence type="ECO:0000259" key="11">
    <source>
        <dbReference type="Pfam" id="PF01602"/>
    </source>
</evidence>
<evidence type="ECO:0000313" key="15">
    <source>
        <dbReference type="Proteomes" id="UP001628156"/>
    </source>
</evidence>
<keyword evidence="9 10" id="KW-0968">Cytoplasmic vesicle</keyword>
<sequence>MQQTYHIFNNYITFRSDEILSLLQKDDISKSEALQQLISAELDGEQHTDMLMNVISYALPSTDHTVKRLFLMYLSCIKRVDEQGKLLSELVLVINSLQNDLNHPNEYIRALTLKFILTISEKELIQPLTHAVISNINSKSPLVRKHCFSAICHIYRLYPDLVPNASKLICTAVNEESITSVKCSALRALMYVDLSAAVRYVIKKSEQISTYKEDIQLELLHLIKSVSRSTPDSSTTYLSICASLIQSPSTAVSLEASLCMLVVSSSSSVVKAAIRSLIDIVVKSSDINVKISVLQRIEQQIHKTPRLMNELEIDMLRGFQCTSSYVRSKVAQIVVKCVTSKTINEVINTLRKELQREEDEQYQLAILQAIKECNNKFTCESIIPVLLDIMQTTNSISVSKEILLFVRNILLNSNNTNNKNSFILQPLYDIIHSIKTPQLLVEIIWILSRFSYTKEEVLTSFNKLYELMFNEEGKSILLEEDKSNILSGTYISSIVKLVLKGNTMFEPTKQHEITAKALQCLLKLLKTQKGSDLIGKIRQGITCITTKNEKLIEAALAEPEIKKDVIVIKKDIIQVDDELSFGMFNEESEIPTIAENEEKNLMTFRNIIQLSGYSDPLYVEASLELSQFDIAIDTLIVNQSQSTLQNIMIQLVPRSDGLEVIGQQQPLTLGAGEFTRVTIPVCVTGTSSGLIAGYINYDCVGREITTGSSDNHMVLNNISVEALDSIKPADISQDVFQKKWMGYEWENKIIVETDITDLIQFIEHLCKETHMNCVTPKSLFCSEIGFLSANLYATTVFGDDALANISIEINNGKIGGCIRIRAKSQGVALSLGDKILMVQKQQN</sequence>
<evidence type="ECO:0000256" key="9">
    <source>
        <dbReference type="ARBA" id="ARBA00023329"/>
    </source>
</evidence>
<dbReference type="InterPro" id="IPR011710">
    <property type="entry name" value="Coatomer_bsu_C"/>
</dbReference>
<evidence type="ECO:0000256" key="2">
    <source>
        <dbReference type="ARBA" id="ARBA00022448"/>
    </source>
</evidence>
<dbReference type="Proteomes" id="UP001628156">
    <property type="component" value="Unassembled WGS sequence"/>
</dbReference>
<dbReference type="EMBL" id="BAAFRS010000248">
    <property type="protein sequence ID" value="GAB1225241.1"/>
    <property type="molecule type" value="Genomic_DNA"/>
</dbReference>
<evidence type="ECO:0000256" key="10">
    <source>
        <dbReference type="PIRNR" id="PIRNR005727"/>
    </source>
</evidence>
<dbReference type="SUPFAM" id="SSF48371">
    <property type="entry name" value="ARM repeat"/>
    <property type="match status" value="1"/>
</dbReference>
<keyword evidence="2 10" id="KW-0813">Transport</keyword>
<proteinExistence type="predicted"/>
<evidence type="ECO:0000256" key="3">
    <source>
        <dbReference type="ARBA" id="ARBA00022490"/>
    </source>
</evidence>
<comment type="subcellular location">
    <subcellularLocation>
        <location evidence="10">Cytoplasm</location>
    </subcellularLocation>
    <subcellularLocation>
        <location evidence="1 10">Golgi apparatus membrane</location>
        <topology evidence="1 10">Peripheral membrane protein</topology>
        <orientation evidence="1 10">Cytoplasmic side</orientation>
    </subcellularLocation>
    <subcellularLocation>
        <location evidence="10">Cytoplasmic vesicle</location>
        <location evidence="10">COPI-coated vesicle membrane</location>
        <topology evidence="10">Peripheral membrane protein</topology>
        <orientation evidence="10">Cytoplasmic side</orientation>
    </subcellularLocation>
</comment>
<keyword evidence="15" id="KW-1185">Reference proteome</keyword>
<comment type="subunit">
    <text evidence="10">Oligomeric complex that consists of at least the alpha, beta, beta', gamma, delta, epsilon and zeta subunits.</text>
</comment>
<feature type="domain" description="Coatomer beta subunit C-terminal" evidence="12">
    <location>
        <begin position="591"/>
        <end position="698"/>
    </location>
</feature>
<name>A0ABQ0DQV6_9EUKA</name>
<evidence type="ECO:0000256" key="7">
    <source>
        <dbReference type="ARBA" id="ARBA00023034"/>
    </source>
</evidence>
<keyword evidence="8 10" id="KW-0472">Membrane</keyword>
<keyword evidence="4" id="KW-0677">Repeat</keyword>
<comment type="caution">
    <text evidence="14">The sequence shown here is derived from an EMBL/GenBank/DDBJ whole genome shotgun (WGS) entry which is preliminary data.</text>
</comment>
<dbReference type="Pfam" id="PF14806">
    <property type="entry name" value="Coatomer_b_Cpla"/>
    <property type="match status" value="1"/>
</dbReference>
<reference evidence="14 15" key="1">
    <citation type="journal article" date="2019" name="PLoS Negl. Trop. Dis.">
        <title>Whole genome sequencing of Entamoeba nuttalli reveals mammalian host-related molecular signatures and a novel octapeptide-repeat surface protein.</title>
        <authorList>
            <person name="Tanaka M."/>
            <person name="Makiuchi T."/>
            <person name="Komiyama T."/>
            <person name="Shiina T."/>
            <person name="Osaki K."/>
            <person name="Tachibana H."/>
        </authorList>
    </citation>
    <scope>NUCLEOTIDE SEQUENCE [LARGE SCALE GENOMIC DNA]</scope>
    <source>
        <strain evidence="14 15">P19-061405</strain>
    </source>
</reference>
<evidence type="ECO:0000256" key="1">
    <source>
        <dbReference type="ARBA" id="ARBA00004255"/>
    </source>
</evidence>
<evidence type="ECO:0000259" key="13">
    <source>
        <dbReference type="Pfam" id="PF14806"/>
    </source>
</evidence>
<dbReference type="PIRSF" id="PIRSF005727">
    <property type="entry name" value="Coatomer_beta_subunit"/>
    <property type="match status" value="1"/>
</dbReference>
<gene>
    <name evidence="14" type="ORF">ENUP19_0248G0011</name>
</gene>
<organism evidence="14 15">
    <name type="scientific">Entamoeba nuttalli</name>
    <dbReference type="NCBI Taxonomy" id="412467"/>
    <lineage>
        <taxon>Eukaryota</taxon>
        <taxon>Amoebozoa</taxon>
        <taxon>Evosea</taxon>
        <taxon>Archamoebae</taxon>
        <taxon>Mastigamoebida</taxon>
        <taxon>Entamoebidae</taxon>
        <taxon>Entamoeba</taxon>
    </lineage>
</organism>
<feature type="domain" description="Clathrin/coatomer adaptor adaptin-like N-terminal" evidence="11">
    <location>
        <begin position="10"/>
        <end position="477"/>
    </location>
</feature>
<evidence type="ECO:0000256" key="4">
    <source>
        <dbReference type="ARBA" id="ARBA00022737"/>
    </source>
</evidence>
<keyword evidence="7 10" id="KW-0333">Golgi apparatus</keyword>
<dbReference type="InterPro" id="IPR002553">
    <property type="entry name" value="Clathrin/coatomer_adapt-like_N"/>
</dbReference>
<dbReference type="Pfam" id="PF01602">
    <property type="entry name" value="Adaptin_N"/>
    <property type="match status" value="1"/>
</dbReference>